<evidence type="ECO:0000313" key="2">
    <source>
        <dbReference type="Proteomes" id="UP000005239"/>
    </source>
</evidence>
<protein>
    <submittedName>
        <fullName evidence="1">Uncharacterized protein</fullName>
    </submittedName>
</protein>
<accession>A0A2A6CJZ8</accession>
<dbReference type="Proteomes" id="UP000005239">
    <property type="component" value="Unassembled WGS sequence"/>
</dbReference>
<dbReference type="AlphaFoldDB" id="A0A2A6CJZ8"/>
<reference evidence="2" key="1">
    <citation type="journal article" date="2008" name="Nat. Genet.">
        <title>The Pristionchus pacificus genome provides a unique perspective on nematode lifestyle and parasitism.</title>
        <authorList>
            <person name="Dieterich C."/>
            <person name="Clifton S.W."/>
            <person name="Schuster L.N."/>
            <person name="Chinwalla A."/>
            <person name="Delehaunty K."/>
            <person name="Dinkelacker I."/>
            <person name="Fulton L."/>
            <person name="Fulton R."/>
            <person name="Godfrey J."/>
            <person name="Minx P."/>
            <person name="Mitreva M."/>
            <person name="Roeseler W."/>
            <person name="Tian H."/>
            <person name="Witte H."/>
            <person name="Yang S.P."/>
            <person name="Wilson R.K."/>
            <person name="Sommer R.J."/>
        </authorList>
    </citation>
    <scope>NUCLEOTIDE SEQUENCE [LARGE SCALE GENOMIC DNA]</scope>
    <source>
        <strain evidence="2">PS312</strain>
    </source>
</reference>
<sequence length="151" mass="17425">MLKGDELVLYRIPSTHLHPHLADVHFEQASRLHGMIWSKMKFTTMITTLENLSPQFFEKSLCQGLSDSYANGLISRYFPALSFSSFTIRSFLTAPSSSLQFSLQSSCGTANDEENLKRKEIAIDKLRGMYEDIVEYHQKNEKRELELEWKA</sequence>
<keyword evidence="2" id="KW-1185">Reference proteome</keyword>
<gene>
    <name evidence="1" type="primary">WBGene00279423</name>
</gene>
<organism evidence="1 2">
    <name type="scientific">Pristionchus pacificus</name>
    <name type="common">Parasitic nematode worm</name>
    <dbReference type="NCBI Taxonomy" id="54126"/>
    <lineage>
        <taxon>Eukaryota</taxon>
        <taxon>Metazoa</taxon>
        <taxon>Ecdysozoa</taxon>
        <taxon>Nematoda</taxon>
        <taxon>Chromadorea</taxon>
        <taxon>Rhabditida</taxon>
        <taxon>Rhabditina</taxon>
        <taxon>Diplogasteromorpha</taxon>
        <taxon>Diplogasteroidea</taxon>
        <taxon>Neodiplogasteridae</taxon>
        <taxon>Pristionchus</taxon>
    </lineage>
</organism>
<name>A0A2A6CJZ8_PRIPA</name>
<dbReference type="EnsemblMetazoa" id="PPA41054.1">
    <property type="protein sequence ID" value="PPA41054.1"/>
    <property type="gene ID" value="WBGene00279423"/>
</dbReference>
<evidence type="ECO:0000313" key="1">
    <source>
        <dbReference type="EnsemblMetazoa" id="PPA41054.1"/>
    </source>
</evidence>
<proteinExistence type="predicted"/>
<accession>A0A8R1UV29</accession>
<reference evidence="1" key="2">
    <citation type="submission" date="2022-06" db="UniProtKB">
        <authorList>
            <consortium name="EnsemblMetazoa"/>
        </authorList>
    </citation>
    <scope>IDENTIFICATION</scope>
    <source>
        <strain evidence="1">PS312</strain>
    </source>
</reference>